<reference evidence="1 2" key="1">
    <citation type="submission" date="2023-08" db="EMBL/GenBank/DDBJ databases">
        <authorList>
            <person name="Roldan D.M."/>
            <person name="Menes R.J."/>
        </authorList>
    </citation>
    <scope>NUCLEOTIDE SEQUENCE [LARGE SCALE GENOMIC DNA]</scope>
    <source>
        <strain evidence="1 2">CCM 2812</strain>
    </source>
</reference>
<dbReference type="RefSeq" id="WP_305748911.1">
    <property type="nucleotide sequence ID" value="NZ_JAUZEE010000003.1"/>
</dbReference>
<organism evidence="1 2">
    <name type="scientific">Leptothrix discophora</name>
    <dbReference type="NCBI Taxonomy" id="89"/>
    <lineage>
        <taxon>Bacteria</taxon>
        <taxon>Pseudomonadati</taxon>
        <taxon>Pseudomonadota</taxon>
        <taxon>Betaproteobacteria</taxon>
        <taxon>Burkholderiales</taxon>
        <taxon>Sphaerotilaceae</taxon>
        <taxon>Leptothrix</taxon>
    </lineage>
</organism>
<dbReference type="Proteomes" id="UP001235760">
    <property type="component" value="Unassembled WGS sequence"/>
</dbReference>
<proteinExistence type="predicted"/>
<accession>A0ABT9G1I2</accession>
<protein>
    <recommendedName>
        <fullName evidence="3">GpW protein</fullName>
    </recommendedName>
</protein>
<evidence type="ECO:0000313" key="2">
    <source>
        <dbReference type="Proteomes" id="UP001235760"/>
    </source>
</evidence>
<name>A0ABT9G1I2_LEPDI</name>
<evidence type="ECO:0008006" key="3">
    <source>
        <dbReference type="Google" id="ProtNLM"/>
    </source>
</evidence>
<comment type="caution">
    <text evidence="1">The sequence shown here is derived from an EMBL/GenBank/DDBJ whole genome shotgun (WGS) entry which is preliminary data.</text>
</comment>
<gene>
    <name evidence="1" type="ORF">Q8X39_06845</name>
</gene>
<keyword evidence="2" id="KW-1185">Reference proteome</keyword>
<sequence>MTNASTPPVSWQAILTDLEAAYQAHIQSGRATVGSYTVAGRSMTYQTTADLIRAIDHARREVQREKAEADLAAGLSTRRVLRIRM</sequence>
<evidence type="ECO:0000313" key="1">
    <source>
        <dbReference type="EMBL" id="MDP4300350.1"/>
    </source>
</evidence>
<dbReference type="EMBL" id="JAUZEE010000003">
    <property type="protein sequence ID" value="MDP4300350.1"/>
    <property type="molecule type" value="Genomic_DNA"/>
</dbReference>